<evidence type="ECO:0000259" key="9">
    <source>
        <dbReference type="PROSITE" id="PS51935"/>
    </source>
</evidence>
<dbReference type="Pfam" id="PF00877">
    <property type="entry name" value="NLPC_P60"/>
    <property type="match status" value="1"/>
</dbReference>
<accession>A0ABV2K3U0</accession>
<dbReference type="InterPro" id="IPR051202">
    <property type="entry name" value="Peptidase_C40"/>
</dbReference>
<keyword evidence="6" id="KW-0788">Thiol protease</keyword>
<evidence type="ECO:0000256" key="6">
    <source>
        <dbReference type="ARBA" id="ARBA00022807"/>
    </source>
</evidence>
<dbReference type="Gene3D" id="3.10.350.10">
    <property type="entry name" value="LysM domain"/>
    <property type="match status" value="1"/>
</dbReference>
<dbReference type="CDD" id="cd00118">
    <property type="entry name" value="LysM"/>
    <property type="match status" value="1"/>
</dbReference>
<dbReference type="EMBL" id="JBEPME010000001">
    <property type="protein sequence ID" value="MET3655734.1"/>
    <property type="molecule type" value="Genomic_DNA"/>
</dbReference>
<sequence>MQKRAFSVLAAFALAAFISVGSADAATESYTVKPGDTLWQIATKHKLTVDELKSLNSLASDSIKTNQKLAVSAKNTVGQKSGVVSSPPVKTANTKVTTVLKETSSTNSWKNAVATTVKPKELNLPSKKVLLNAVEVSLPLLDTPYVWAGATKEGFDCSGFIYYVFNEAGLTIPRLDTIGMHTNSFNVDKPIPGDLVFFANTYRSGISHAGIYLGEGKFIHAATQKVEVSSIDSVYWKDKFTGFKRFNQLN</sequence>
<feature type="chain" id="PRO_5046514436" evidence="7">
    <location>
        <begin position="26"/>
        <end position="250"/>
    </location>
</feature>
<evidence type="ECO:0000256" key="4">
    <source>
        <dbReference type="ARBA" id="ARBA00022737"/>
    </source>
</evidence>
<dbReference type="PROSITE" id="PS51782">
    <property type="entry name" value="LYSM"/>
    <property type="match status" value="1"/>
</dbReference>
<keyword evidence="3 7" id="KW-0732">Signal</keyword>
<evidence type="ECO:0000256" key="2">
    <source>
        <dbReference type="ARBA" id="ARBA00022670"/>
    </source>
</evidence>
<dbReference type="EC" id="3.4.-.-" evidence="10"/>
<comment type="similarity">
    <text evidence="1">Belongs to the peptidase C40 family.</text>
</comment>
<dbReference type="InterPro" id="IPR036779">
    <property type="entry name" value="LysM_dom_sf"/>
</dbReference>
<dbReference type="InterPro" id="IPR000064">
    <property type="entry name" value="NLP_P60_dom"/>
</dbReference>
<keyword evidence="4" id="KW-0677">Repeat</keyword>
<keyword evidence="11" id="KW-1185">Reference proteome</keyword>
<feature type="domain" description="LysM" evidence="8">
    <location>
        <begin position="28"/>
        <end position="71"/>
    </location>
</feature>
<keyword evidence="2" id="KW-0645">Protease</keyword>
<evidence type="ECO:0000256" key="3">
    <source>
        <dbReference type="ARBA" id="ARBA00022729"/>
    </source>
</evidence>
<evidence type="ECO:0000256" key="5">
    <source>
        <dbReference type="ARBA" id="ARBA00022801"/>
    </source>
</evidence>
<dbReference type="Proteomes" id="UP001549104">
    <property type="component" value="Unassembled WGS sequence"/>
</dbReference>
<dbReference type="GO" id="GO:0016787">
    <property type="term" value="F:hydrolase activity"/>
    <property type="evidence" value="ECO:0007669"/>
    <property type="project" value="UniProtKB-KW"/>
</dbReference>
<organism evidence="10 11">
    <name type="scientific">Sporosarcina psychrophila</name>
    <name type="common">Bacillus psychrophilus</name>
    <dbReference type="NCBI Taxonomy" id="1476"/>
    <lineage>
        <taxon>Bacteria</taxon>
        <taxon>Bacillati</taxon>
        <taxon>Bacillota</taxon>
        <taxon>Bacilli</taxon>
        <taxon>Bacillales</taxon>
        <taxon>Caryophanaceae</taxon>
        <taxon>Sporosarcina</taxon>
    </lineage>
</organism>
<evidence type="ECO:0000259" key="8">
    <source>
        <dbReference type="PROSITE" id="PS51782"/>
    </source>
</evidence>
<dbReference type="SUPFAM" id="SSF54106">
    <property type="entry name" value="LysM domain"/>
    <property type="match status" value="1"/>
</dbReference>
<keyword evidence="5 10" id="KW-0378">Hydrolase</keyword>
<dbReference type="PROSITE" id="PS51935">
    <property type="entry name" value="NLPC_P60"/>
    <property type="match status" value="1"/>
</dbReference>
<proteinExistence type="inferred from homology"/>
<evidence type="ECO:0000313" key="10">
    <source>
        <dbReference type="EMBL" id="MET3655734.1"/>
    </source>
</evidence>
<feature type="signal peptide" evidence="7">
    <location>
        <begin position="1"/>
        <end position="25"/>
    </location>
</feature>
<protein>
    <submittedName>
        <fullName evidence="10">Peptidoglycan endopeptidase LytE</fullName>
        <ecNumber evidence="10">3.4.-.-</ecNumber>
    </submittedName>
</protein>
<comment type="caution">
    <text evidence="10">The sequence shown here is derived from an EMBL/GenBank/DDBJ whole genome shotgun (WGS) entry which is preliminary data.</text>
</comment>
<dbReference type="RefSeq" id="WP_354312232.1">
    <property type="nucleotide sequence ID" value="NZ_JBEPME010000001.1"/>
</dbReference>
<gene>
    <name evidence="10" type="ORF">ABIC55_000818</name>
</gene>
<name>A0ABV2K3U0_SPOPS</name>
<reference evidence="10 11" key="1">
    <citation type="submission" date="2024-06" db="EMBL/GenBank/DDBJ databases">
        <title>Sorghum-associated microbial communities from plants grown in Nebraska, USA.</title>
        <authorList>
            <person name="Schachtman D."/>
        </authorList>
    </citation>
    <scope>NUCLEOTIDE SEQUENCE [LARGE SCALE GENOMIC DNA]</scope>
    <source>
        <strain evidence="10 11">1288</strain>
    </source>
</reference>
<evidence type="ECO:0000256" key="7">
    <source>
        <dbReference type="SAM" id="SignalP"/>
    </source>
</evidence>
<feature type="domain" description="NlpC/P60" evidence="9">
    <location>
        <begin position="127"/>
        <end position="247"/>
    </location>
</feature>
<dbReference type="SMART" id="SM00257">
    <property type="entry name" value="LysM"/>
    <property type="match status" value="1"/>
</dbReference>
<dbReference type="PANTHER" id="PTHR47053">
    <property type="entry name" value="MUREIN DD-ENDOPEPTIDASE MEPH-RELATED"/>
    <property type="match status" value="1"/>
</dbReference>
<evidence type="ECO:0000313" key="11">
    <source>
        <dbReference type="Proteomes" id="UP001549104"/>
    </source>
</evidence>
<evidence type="ECO:0000256" key="1">
    <source>
        <dbReference type="ARBA" id="ARBA00007074"/>
    </source>
</evidence>
<dbReference type="InterPro" id="IPR038765">
    <property type="entry name" value="Papain-like_cys_pep_sf"/>
</dbReference>
<dbReference type="Gene3D" id="3.90.1720.10">
    <property type="entry name" value="endopeptidase domain like (from Nostoc punctiforme)"/>
    <property type="match status" value="1"/>
</dbReference>
<dbReference type="InterPro" id="IPR018392">
    <property type="entry name" value="LysM"/>
</dbReference>
<dbReference type="SUPFAM" id="SSF54001">
    <property type="entry name" value="Cysteine proteinases"/>
    <property type="match status" value="1"/>
</dbReference>
<dbReference type="Pfam" id="PF01476">
    <property type="entry name" value="LysM"/>
    <property type="match status" value="1"/>
</dbReference>
<dbReference type="PANTHER" id="PTHR47053:SF1">
    <property type="entry name" value="MUREIN DD-ENDOPEPTIDASE MEPH-RELATED"/>
    <property type="match status" value="1"/>
</dbReference>